<organism evidence="2 3">
    <name type="scientific">Diaporthe helianthi</name>
    <dbReference type="NCBI Taxonomy" id="158607"/>
    <lineage>
        <taxon>Eukaryota</taxon>
        <taxon>Fungi</taxon>
        <taxon>Dikarya</taxon>
        <taxon>Ascomycota</taxon>
        <taxon>Pezizomycotina</taxon>
        <taxon>Sordariomycetes</taxon>
        <taxon>Sordariomycetidae</taxon>
        <taxon>Diaporthales</taxon>
        <taxon>Diaporthaceae</taxon>
        <taxon>Diaporthe</taxon>
    </lineage>
</organism>
<protein>
    <submittedName>
        <fullName evidence="2">Uncharacterized protein</fullName>
    </submittedName>
</protein>
<evidence type="ECO:0000313" key="3">
    <source>
        <dbReference type="Proteomes" id="UP000094444"/>
    </source>
</evidence>
<dbReference type="InParanoid" id="A0A2P5HH27"/>
<feature type="region of interest" description="Disordered" evidence="1">
    <location>
        <begin position="1"/>
        <end position="20"/>
    </location>
</feature>
<reference evidence="2" key="1">
    <citation type="submission" date="2017-09" db="EMBL/GenBank/DDBJ databases">
        <title>Polyketide synthases of a Diaporthe helianthi virulent isolate.</title>
        <authorList>
            <person name="Baroncelli R."/>
        </authorList>
    </citation>
    <scope>NUCLEOTIDE SEQUENCE [LARGE SCALE GENOMIC DNA]</scope>
    <source>
        <strain evidence="2">7/96</strain>
    </source>
</reference>
<sequence length="155" mass="16858">METLDNSPRWGPEGAVASRPTATCRPAALSSSESVQTVVRAGSSTVDDGPSRFPTHKKPMIPAGFCQFREAAPPRTPGPEPNELLWSARQAYCGNSIMEILPSKREHILPANWDTTRCRHRAALFPVSESGLPAATVCGTLRARLCSRLMELVFL</sequence>
<keyword evidence="3" id="KW-1185">Reference proteome</keyword>
<dbReference type="AlphaFoldDB" id="A0A2P5HH27"/>
<comment type="caution">
    <text evidence="2">The sequence shown here is derived from an EMBL/GenBank/DDBJ whole genome shotgun (WGS) entry which is preliminary data.</text>
</comment>
<name>A0A2P5HH27_DIAHE</name>
<evidence type="ECO:0000256" key="1">
    <source>
        <dbReference type="SAM" id="MobiDB-lite"/>
    </source>
</evidence>
<evidence type="ECO:0000313" key="2">
    <source>
        <dbReference type="EMBL" id="POS69559.1"/>
    </source>
</evidence>
<accession>A0A2P5HH27</accession>
<dbReference type="EMBL" id="MAVT02002169">
    <property type="protein sequence ID" value="POS69559.1"/>
    <property type="molecule type" value="Genomic_DNA"/>
</dbReference>
<proteinExistence type="predicted"/>
<gene>
    <name evidence="2" type="ORF">DHEL01_v212046</name>
</gene>
<dbReference type="Proteomes" id="UP000094444">
    <property type="component" value="Unassembled WGS sequence"/>
</dbReference>